<keyword evidence="1" id="KW-0472">Membrane</keyword>
<keyword evidence="1" id="KW-0812">Transmembrane</keyword>
<reference evidence="5" key="1">
    <citation type="submission" date="2017-02" db="UniProtKB">
        <authorList>
            <consortium name="WormBaseParasite"/>
        </authorList>
    </citation>
    <scope>IDENTIFICATION</scope>
</reference>
<evidence type="ECO:0000313" key="5">
    <source>
        <dbReference type="WBParaSite" id="DME_0000879001-mRNA-1"/>
    </source>
</evidence>
<evidence type="ECO:0000313" key="3">
    <source>
        <dbReference type="Proteomes" id="UP000038040"/>
    </source>
</evidence>
<evidence type="ECO:0000256" key="1">
    <source>
        <dbReference type="SAM" id="Phobius"/>
    </source>
</evidence>
<sequence length="106" mass="11668">MCCPLSGIHRHQIHLISYGSVSFCLISIGLLFSVFAIFQKDSIIGKVWLAGPTTIVVGLVLLGKVVIDWGPAMNSKHFNSMDFYAVNSTQNYNVCSINIIYCLIIS</sequence>
<keyword evidence="4" id="KW-1185">Reference proteome</keyword>
<dbReference type="WBParaSite" id="DME_0000879001-mRNA-1">
    <property type="protein sequence ID" value="DME_0000879001-mRNA-1"/>
    <property type="gene ID" value="DME_0000879001"/>
</dbReference>
<dbReference type="Proteomes" id="UP000038040">
    <property type="component" value="Unplaced"/>
</dbReference>
<feature type="transmembrane region" description="Helical" evidence="1">
    <location>
        <begin position="47"/>
        <end position="67"/>
    </location>
</feature>
<accession>A0A0N4ULU8</accession>
<dbReference type="AlphaFoldDB" id="A0A0N4ULU8"/>
<evidence type="ECO:0000313" key="4">
    <source>
        <dbReference type="Proteomes" id="UP000274756"/>
    </source>
</evidence>
<feature type="transmembrane region" description="Helical" evidence="1">
    <location>
        <begin position="15"/>
        <end position="38"/>
    </location>
</feature>
<organism evidence="3 5">
    <name type="scientific">Dracunculus medinensis</name>
    <name type="common">Guinea worm</name>
    <dbReference type="NCBI Taxonomy" id="318479"/>
    <lineage>
        <taxon>Eukaryota</taxon>
        <taxon>Metazoa</taxon>
        <taxon>Ecdysozoa</taxon>
        <taxon>Nematoda</taxon>
        <taxon>Chromadorea</taxon>
        <taxon>Rhabditida</taxon>
        <taxon>Spirurina</taxon>
        <taxon>Dracunculoidea</taxon>
        <taxon>Dracunculidae</taxon>
        <taxon>Dracunculus</taxon>
    </lineage>
</organism>
<name>A0A0N4ULU8_DRAME</name>
<proteinExistence type="predicted"/>
<gene>
    <name evidence="2" type="ORF">DME_LOCUS10478</name>
</gene>
<dbReference type="Proteomes" id="UP000274756">
    <property type="component" value="Unassembled WGS sequence"/>
</dbReference>
<evidence type="ECO:0000313" key="2">
    <source>
        <dbReference type="EMBL" id="VDN60505.1"/>
    </source>
</evidence>
<keyword evidence="1" id="KW-1133">Transmembrane helix</keyword>
<protein>
    <submittedName>
        <fullName evidence="5">Transmembrane protein 144</fullName>
    </submittedName>
</protein>
<dbReference type="EMBL" id="UYYG01001219">
    <property type="protein sequence ID" value="VDN60505.1"/>
    <property type="molecule type" value="Genomic_DNA"/>
</dbReference>
<reference evidence="2 4" key="2">
    <citation type="submission" date="2018-11" db="EMBL/GenBank/DDBJ databases">
        <authorList>
            <consortium name="Pathogen Informatics"/>
        </authorList>
    </citation>
    <scope>NUCLEOTIDE SEQUENCE [LARGE SCALE GENOMIC DNA]</scope>
</reference>
<dbReference type="OrthoDB" id="5869292at2759"/>